<dbReference type="InParanoid" id="G7E760"/>
<name>G7E760_MIXOS</name>
<evidence type="ECO:0000256" key="1">
    <source>
        <dbReference type="SAM" id="SignalP"/>
    </source>
</evidence>
<keyword evidence="3" id="KW-1185">Reference proteome</keyword>
<keyword evidence="1" id="KW-0732">Signal</keyword>
<dbReference type="RefSeq" id="XP_014567524.1">
    <property type="nucleotide sequence ID" value="XM_014712038.1"/>
</dbReference>
<dbReference type="HOGENOM" id="CLU_2109616_0_0_1"/>
<gene>
    <name evidence="2" type="primary">Mo05358</name>
    <name evidence="2" type="ORF">E5Q_05358</name>
</gene>
<dbReference type="AlphaFoldDB" id="G7E760"/>
<reference evidence="2 3" key="1">
    <citation type="journal article" date="2011" name="J. Gen. Appl. Microbiol.">
        <title>Draft genome sequencing of the enigmatic basidiomycete Mixia osmundae.</title>
        <authorList>
            <person name="Nishida H."/>
            <person name="Nagatsuka Y."/>
            <person name="Sugiyama J."/>
        </authorList>
    </citation>
    <scope>NUCLEOTIDE SEQUENCE [LARGE SCALE GENOMIC DNA]</scope>
    <source>
        <strain evidence="3">CBS 9802 / IAM 14324 / JCM 22182 / KY 12970</strain>
    </source>
</reference>
<organism evidence="2 3">
    <name type="scientific">Mixia osmundae (strain CBS 9802 / IAM 14324 / JCM 22182 / KY 12970)</name>
    <dbReference type="NCBI Taxonomy" id="764103"/>
    <lineage>
        <taxon>Eukaryota</taxon>
        <taxon>Fungi</taxon>
        <taxon>Dikarya</taxon>
        <taxon>Basidiomycota</taxon>
        <taxon>Pucciniomycotina</taxon>
        <taxon>Mixiomycetes</taxon>
        <taxon>Mixiales</taxon>
        <taxon>Mixiaceae</taxon>
        <taxon>Mixia</taxon>
    </lineage>
</organism>
<evidence type="ECO:0000313" key="2">
    <source>
        <dbReference type="EMBL" id="GAA98670.1"/>
    </source>
</evidence>
<reference evidence="2 3" key="2">
    <citation type="journal article" date="2012" name="Open Biol.">
        <title>Characteristics of nucleosomes and linker DNA regions on the genome of the basidiomycete Mixia osmundae revealed by mono- and dinucleosome mapping.</title>
        <authorList>
            <person name="Nishida H."/>
            <person name="Kondo S."/>
            <person name="Matsumoto T."/>
            <person name="Suzuki Y."/>
            <person name="Yoshikawa H."/>
            <person name="Taylor T.D."/>
            <person name="Sugiyama J."/>
        </authorList>
    </citation>
    <scope>NUCLEOTIDE SEQUENCE [LARGE SCALE GENOMIC DNA]</scope>
    <source>
        <strain evidence="3">CBS 9802 / IAM 14324 / JCM 22182 / KY 12970</strain>
    </source>
</reference>
<feature type="chain" id="PRO_5009955803" evidence="1">
    <location>
        <begin position="19"/>
        <end position="115"/>
    </location>
</feature>
<protein>
    <submittedName>
        <fullName evidence="2">Uncharacterized protein</fullName>
    </submittedName>
</protein>
<accession>G7E760</accession>
<dbReference type="Proteomes" id="UP000009131">
    <property type="component" value="Unassembled WGS sequence"/>
</dbReference>
<sequence length="115" mass="11934">MMLAILCSLWAFCAAVSAKQSAYVVLTSPSSDAPAIYTIWMNSGEDLPASIGTLTTACKSINVEFKCSTDGYNGMIVDLKGNELQAPSGSGLGCSLVPFHAAKCQLSGSSDDAQM</sequence>
<dbReference type="EMBL" id="BABT02000153">
    <property type="protein sequence ID" value="GAA98670.1"/>
    <property type="molecule type" value="Genomic_DNA"/>
</dbReference>
<comment type="caution">
    <text evidence="2">The sequence shown here is derived from an EMBL/GenBank/DDBJ whole genome shotgun (WGS) entry which is preliminary data.</text>
</comment>
<proteinExistence type="predicted"/>
<evidence type="ECO:0000313" key="3">
    <source>
        <dbReference type="Proteomes" id="UP000009131"/>
    </source>
</evidence>
<feature type="signal peptide" evidence="1">
    <location>
        <begin position="1"/>
        <end position="18"/>
    </location>
</feature>